<evidence type="ECO:0000313" key="1">
    <source>
        <dbReference type="EMBL" id="QYA57473.1"/>
    </source>
</evidence>
<name>A0AAE7WA48_9CAUD</name>
<protein>
    <submittedName>
        <fullName evidence="1">Uncharacterized protein</fullName>
    </submittedName>
</protein>
<dbReference type="Proteomes" id="UP000827626">
    <property type="component" value="Segment"/>
</dbReference>
<sequence length="90" mass="10414">MHVETIIRTNISLHYQYEGLSDFIAFKTAIDNLKDVHRGTTFSITGIFDGYNQELKLLTLQELTNAGIDLSEVEFYHSPYTKQLRVVWFG</sequence>
<evidence type="ECO:0000313" key="2">
    <source>
        <dbReference type="Proteomes" id="UP000827626"/>
    </source>
</evidence>
<reference evidence="1" key="1">
    <citation type="submission" date="2021-03" db="EMBL/GenBank/DDBJ databases">
        <authorList>
            <person name="Thompson D.W."/>
            <person name="Brown H.M.F."/>
            <person name="Thompson S.D."/>
            <person name="Grose J.H."/>
        </authorList>
    </citation>
    <scope>NUCLEOTIDE SEQUENCE</scope>
</reference>
<keyword evidence="2" id="KW-1185">Reference proteome</keyword>
<gene>
    <name evidence="1" type="ORF">SARAHDANIELLE_45</name>
</gene>
<dbReference type="EMBL" id="MW749010">
    <property type="protein sequence ID" value="QYA57473.1"/>
    <property type="molecule type" value="Genomic_DNA"/>
</dbReference>
<accession>A0AAE7WA48</accession>
<organism evidence="1 2">
    <name type="scientific">Hafnia phage vB_HpaM_SarahDanielle</name>
    <dbReference type="NCBI Taxonomy" id="2836113"/>
    <lineage>
        <taxon>Viruses</taxon>
        <taxon>Duplodnaviria</taxon>
        <taxon>Heunggongvirae</taxon>
        <taxon>Uroviricota</taxon>
        <taxon>Caudoviricetes</taxon>
        <taxon>Andersonviridae</taxon>
        <taxon>Andersonviridae incertae sedis</taxon>
        <taxon>Daniellevirus</taxon>
        <taxon>Daniellevirus danielle</taxon>
    </lineage>
</organism>
<proteinExistence type="predicted"/>